<evidence type="ECO:0000313" key="4">
    <source>
        <dbReference type="Proteomes" id="UP000001744"/>
    </source>
</evidence>
<dbReference type="Gene3D" id="2.60.40.640">
    <property type="match status" value="1"/>
</dbReference>
<dbReference type="eggNOG" id="ENOG502QS9U">
    <property type="taxonomic scope" value="Eukaryota"/>
</dbReference>
<dbReference type="AlphaFoldDB" id="B6K165"/>
<feature type="domain" description="LDB19 N-terminal" evidence="1">
    <location>
        <begin position="68"/>
        <end position="240"/>
    </location>
</feature>
<dbReference type="HOGENOM" id="CLU_026015_1_0_1"/>
<dbReference type="InterPro" id="IPR014752">
    <property type="entry name" value="Arrestin-like_C"/>
</dbReference>
<evidence type="ECO:0000313" key="2">
    <source>
        <dbReference type="EMBL" id="EEB07686.1"/>
    </source>
</evidence>
<name>B6K165_SCHJY</name>
<dbReference type="InterPro" id="IPR050357">
    <property type="entry name" value="Arrestin_domain-protein"/>
</dbReference>
<reference evidence="2 4" key="1">
    <citation type="journal article" date="2011" name="Science">
        <title>Comparative functional genomics of the fission yeasts.</title>
        <authorList>
            <person name="Rhind N."/>
            <person name="Chen Z."/>
            <person name="Yassour M."/>
            <person name="Thompson D.A."/>
            <person name="Haas B.J."/>
            <person name="Habib N."/>
            <person name="Wapinski I."/>
            <person name="Roy S."/>
            <person name="Lin M.F."/>
            <person name="Heiman D.I."/>
            <person name="Young S.K."/>
            <person name="Furuya K."/>
            <person name="Guo Y."/>
            <person name="Pidoux A."/>
            <person name="Chen H.M."/>
            <person name="Robbertse B."/>
            <person name="Goldberg J.M."/>
            <person name="Aoki K."/>
            <person name="Bayne E.H."/>
            <person name="Berlin A.M."/>
            <person name="Desjardins C.A."/>
            <person name="Dobbs E."/>
            <person name="Dukaj L."/>
            <person name="Fan L."/>
            <person name="FitzGerald M.G."/>
            <person name="French C."/>
            <person name="Gujja S."/>
            <person name="Hansen K."/>
            <person name="Keifenheim D."/>
            <person name="Levin J.Z."/>
            <person name="Mosher R.A."/>
            <person name="Mueller C.A."/>
            <person name="Pfiffner J."/>
            <person name="Priest M."/>
            <person name="Russ C."/>
            <person name="Smialowska A."/>
            <person name="Swoboda P."/>
            <person name="Sykes S.M."/>
            <person name="Vaughn M."/>
            <person name="Vengrova S."/>
            <person name="Yoder R."/>
            <person name="Zeng Q."/>
            <person name="Allshire R."/>
            <person name="Baulcombe D."/>
            <person name="Birren B.W."/>
            <person name="Brown W."/>
            <person name="Ekwall K."/>
            <person name="Kellis M."/>
            <person name="Leatherwood J."/>
            <person name="Levin H."/>
            <person name="Margalit H."/>
            <person name="Martienssen R."/>
            <person name="Nieduszynski C.A."/>
            <person name="Spatafora J.W."/>
            <person name="Friedman N."/>
            <person name="Dalgaard J.Z."/>
            <person name="Baumann P."/>
            <person name="Niki H."/>
            <person name="Regev A."/>
            <person name="Nusbaum C."/>
        </authorList>
    </citation>
    <scope>NUCLEOTIDE SEQUENCE [LARGE SCALE GENOMIC DNA]</scope>
    <source>
        <strain evidence="4">yFS275 / FY16936</strain>
    </source>
</reference>
<accession>B6K165</accession>
<dbReference type="GeneID" id="7049450"/>
<protein>
    <submittedName>
        <fullName evidence="2">Endocytosis regulator</fullName>
    </submittedName>
</protein>
<sequence length="387" mass="43177">MSMLLRRHGRSSEALSAGQSSAVGMDAYVQMESPPCVMYGPPATSTGSIASGLLVADVKVPLLDVEVVNLELIKKQTNKRSPHLSCPHCCKNVERLQVWQFVSARTSLTKGKTTWPFSALIPGHMPHSFECCTVKVEYYFKATFIFSPTSKLEKRHPIEIRRSILPSTPKSFQRLFPPTSLNVTLQTPNVVHPSSYIPVTFQLTGFKEPNSSTSWAVSRISWRIEERIKTTIRSCHGHDDADKVHTYQDTRILGTNDYKRGWKIDNDRLLFELPLSFALDARYVCDLRLNCGNTELDISHCLVLELVMIEVVGSQPVDSNARLLRMKVKLVVTTQPGLGVSWDEECPPLFDSVGPSPPCYDEVVESPTNESPREPSAPNAMCNCPCP</sequence>
<dbReference type="STRING" id="402676.B6K165"/>
<evidence type="ECO:0000313" key="3">
    <source>
        <dbReference type="JaponicusDB" id="SJAG_02789"/>
    </source>
</evidence>
<evidence type="ECO:0000259" key="1">
    <source>
        <dbReference type="Pfam" id="PF13002"/>
    </source>
</evidence>
<dbReference type="EMBL" id="KE651166">
    <property type="protein sequence ID" value="EEB07686.1"/>
    <property type="molecule type" value="Genomic_DNA"/>
</dbReference>
<proteinExistence type="predicted"/>
<dbReference type="Pfam" id="PF13002">
    <property type="entry name" value="LDB19"/>
    <property type="match status" value="1"/>
</dbReference>
<organism evidence="2 4">
    <name type="scientific">Schizosaccharomyces japonicus (strain yFS275 / FY16936)</name>
    <name type="common">Fission yeast</name>
    <dbReference type="NCBI Taxonomy" id="402676"/>
    <lineage>
        <taxon>Eukaryota</taxon>
        <taxon>Fungi</taxon>
        <taxon>Dikarya</taxon>
        <taxon>Ascomycota</taxon>
        <taxon>Taphrinomycotina</taxon>
        <taxon>Schizosaccharomycetes</taxon>
        <taxon>Schizosaccharomycetales</taxon>
        <taxon>Schizosaccharomycetaceae</taxon>
        <taxon>Schizosaccharomyces</taxon>
    </lineage>
</organism>
<dbReference type="PANTHER" id="PTHR11188">
    <property type="entry name" value="ARRESTIN DOMAIN CONTAINING PROTEIN"/>
    <property type="match status" value="1"/>
</dbReference>
<dbReference type="RefSeq" id="XP_002173979.1">
    <property type="nucleotide sequence ID" value="XM_002173943.2"/>
</dbReference>
<gene>
    <name evidence="3" type="primary">any2</name>
    <name evidence="2" type="ORF">SJAG_02789</name>
</gene>
<dbReference type="InterPro" id="IPR024391">
    <property type="entry name" value="LDB19_N"/>
</dbReference>
<dbReference type="PANTHER" id="PTHR11188:SF76">
    <property type="entry name" value="PROTEIN LDB19"/>
    <property type="match status" value="1"/>
</dbReference>
<dbReference type="OrthoDB" id="3832628at2759"/>
<dbReference type="OMA" id="VSWDEEC"/>
<dbReference type="VEuPathDB" id="FungiDB:SJAG_02789"/>
<keyword evidence="4" id="KW-1185">Reference proteome</keyword>
<dbReference type="Proteomes" id="UP000001744">
    <property type="component" value="Unassembled WGS sequence"/>
</dbReference>
<dbReference type="JaponicusDB" id="SJAG_02789">
    <property type="gene designation" value="any2"/>
</dbReference>